<dbReference type="Pfam" id="PF04402">
    <property type="entry name" value="SIMPL"/>
    <property type="match status" value="1"/>
</dbReference>
<feature type="chain" id="PRO_5041255300" evidence="1">
    <location>
        <begin position="26"/>
        <end position="231"/>
    </location>
</feature>
<dbReference type="InterPro" id="IPR007497">
    <property type="entry name" value="SIMPL/DUF541"/>
</dbReference>
<dbReference type="InterPro" id="IPR052022">
    <property type="entry name" value="26kDa_periplasmic_antigen"/>
</dbReference>
<reference evidence="2 3" key="1">
    <citation type="journal article" date="2014" name="Int. J. Syst. Evol. Microbiol.">
        <title>Complete genome sequence of Corynebacterium casei LMG S-19264T (=DSM 44701T), isolated from a smear-ripened cheese.</title>
        <authorList>
            <consortium name="US DOE Joint Genome Institute (JGI-PGF)"/>
            <person name="Walter F."/>
            <person name="Albersmeier A."/>
            <person name="Kalinowski J."/>
            <person name="Ruckert C."/>
        </authorList>
    </citation>
    <scope>NUCLEOTIDE SEQUENCE [LARGE SCALE GENOMIC DNA]</scope>
    <source>
        <strain evidence="2 3">NBRC 110095</strain>
    </source>
</reference>
<evidence type="ECO:0000256" key="1">
    <source>
        <dbReference type="SAM" id="SignalP"/>
    </source>
</evidence>
<organism evidence="2 3">
    <name type="scientific">Marinibactrum halimedae</name>
    <dbReference type="NCBI Taxonomy" id="1444977"/>
    <lineage>
        <taxon>Bacteria</taxon>
        <taxon>Pseudomonadati</taxon>
        <taxon>Pseudomonadota</taxon>
        <taxon>Gammaproteobacteria</taxon>
        <taxon>Cellvibrionales</taxon>
        <taxon>Cellvibrionaceae</taxon>
        <taxon>Marinibactrum</taxon>
    </lineage>
</organism>
<proteinExistence type="predicted"/>
<dbReference type="Gene3D" id="3.30.110.170">
    <property type="entry name" value="Protein of unknown function (DUF541), domain 1"/>
    <property type="match status" value="1"/>
</dbReference>
<accession>A0AA37T0E1</accession>
<dbReference type="RefSeq" id="WP_232595708.1">
    <property type="nucleotide sequence ID" value="NZ_BSPD01000016.1"/>
</dbReference>
<dbReference type="AlphaFoldDB" id="A0AA37T0E1"/>
<comment type="caution">
    <text evidence="2">The sequence shown here is derived from an EMBL/GenBank/DDBJ whole genome shotgun (WGS) entry which is preliminary data.</text>
</comment>
<protein>
    <submittedName>
        <fullName evidence="2">Oxidative stress defense protein</fullName>
    </submittedName>
</protein>
<evidence type="ECO:0000313" key="2">
    <source>
        <dbReference type="EMBL" id="GLS24644.1"/>
    </source>
</evidence>
<feature type="signal peptide" evidence="1">
    <location>
        <begin position="1"/>
        <end position="25"/>
    </location>
</feature>
<dbReference type="EMBL" id="BSPD01000016">
    <property type="protein sequence ID" value="GLS24644.1"/>
    <property type="molecule type" value="Genomic_DNA"/>
</dbReference>
<keyword evidence="1" id="KW-0732">Signal</keyword>
<dbReference type="PANTHER" id="PTHR34387:SF2">
    <property type="entry name" value="SLR1258 PROTEIN"/>
    <property type="match status" value="1"/>
</dbReference>
<dbReference type="GO" id="GO:0006974">
    <property type="term" value="P:DNA damage response"/>
    <property type="evidence" value="ECO:0007669"/>
    <property type="project" value="TreeGrafter"/>
</dbReference>
<name>A0AA37T0E1_9GAMM</name>
<dbReference type="Gene3D" id="3.30.70.2970">
    <property type="entry name" value="Protein of unknown function (DUF541), domain 2"/>
    <property type="match status" value="1"/>
</dbReference>
<gene>
    <name evidence="2" type="ORF">GCM10007877_03580</name>
</gene>
<evidence type="ECO:0000313" key="3">
    <source>
        <dbReference type="Proteomes" id="UP001156870"/>
    </source>
</evidence>
<keyword evidence="3" id="KW-1185">Reference proteome</keyword>
<sequence length="231" mass="25249">MQIKAILLSAVLVLGHWALSPSAHAGEIRVVGVGEVSAIPDQASVSIHLKHTAKTVAEAKDAVDQQAITLQKSLQKLGIKPKRINAGTININPEHRWEDRRKIFVGYQASRPIAVSIDDLEAYPKVLHLLSEQKISDFNTNGFEFSHREALQRDAMEQAFHVAQAKAQLLAKLSGTKIIAVREIIEQGAEPPIAYGNQNESLMMAKSAPADSYSAGEYVIDAHLTVVFITE</sequence>
<dbReference type="Proteomes" id="UP001156870">
    <property type="component" value="Unassembled WGS sequence"/>
</dbReference>
<dbReference type="PANTHER" id="PTHR34387">
    <property type="entry name" value="SLR1258 PROTEIN"/>
    <property type="match status" value="1"/>
</dbReference>